<keyword evidence="1" id="KW-0863">Zinc-finger</keyword>
<feature type="compositionally biased region" description="Basic and acidic residues" evidence="2">
    <location>
        <begin position="66"/>
        <end position="77"/>
    </location>
</feature>
<feature type="domain" description="CCHC-type" evidence="3">
    <location>
        <begin position="157"/>
        <end position="172"/>
    </location>
</feature>
<dbReference type="InterPro" id="IPR000477">
    <property type="entry name" value="RT_dom"/>
</dbReference>
<dbReference type="PANTHER" id="PTHR15503:SF45">
    <property type="entry name" value="RNA-DIRECTED DNA POLYMERASE HOMOLOG"/>
    <property type="match status" value="1"/>
</dbReference>
<dbReference type="GO" id="GO:0008270">
    <property type="term" value="F:zinc ion binding"/>
    <property type="evidence" value="ECO:0007669"/>
    <property type="project" value="UniProtKB-KW"/>
</dbReference>
<dbReference type="Pfam" id="PF00078">
    <property type="entry name" value="RVT_1"/>
    <property type="match status" value="1"/>
</dbReference>
<reference evidence="5" key="1">
    <citation type="journal article" date="2019" name="Plant Biotechnol. J.">
        <title>Genome sequencing of the Australian wild diploid species Gossypium australe highlights disease resistance and delayed gland morphogenesis.</title>
        <authorList>
            <person name="Cai Y."/>
            <person name="Cai X."/>
            <person name="Wang Q."/>
            <person name="Wang P."/>
            <person name="Zhang Y."/>
            <person name="Cai C."/>
            <person name="Xu Y."/>
            <person name="Wang K."/>
            <person name="Zhou Z."/>
            <person name="Wang C."/>
            <person name="Geng S."/>
            <person name="Li B."/>
            <person name="Dong Q."/>
            <person name="Hou Y."/>
            <person name="Wang H."/>
            <person name="Ai P."/>
            <person name="Liu Z."/>
            <person name="Yi F."/>
            <person name="Sun M."/>
            <person name="An G."/>
            <person name="Cheng J."/>
            <person name="Zhang Y."/>
            <person name="Shi Q."/>
            <person name="Xie Y."/>
            <person name="Shi X."/>
            <person name="Chang Y."/>
            <person name="Huang F."/>
            <person name="Chen Y."/>
            <person name="Hong S."/>
            <person name="Mi L."/>
            <person name="Sun Q."/>
            <person name="Zhang L."/>
            <person name="Zhou B."/>
            <person name="Peng R."/>
            <person name="Zhang X."/>
            <person name="Liu F."/>
        </authorList>
    </citation>
    <scope>NUCLEOTIDE SEQUENCE [LARGE SCALE GENOMIC DNA]</scope>
    <source>
        <strain evidence="5">cv. PA1801</strain>
    </source>
</reference>
<dbReference type="InterPro" id="IPR043502">
    <property type="entry name" value="DNA/RNA_pol_sf"/>
</dbReference>
<dbReference type="Gene3D" id="3.10.10.10">
    <property type="entry name" value="HIV Type 1 Reverse Transcriptase, subunit A, domain 1"/>
    <property type="match status" value="1"/>
</dbReference>
<evidence type="ECO:0000313" key="4">
    <source>
        <dbReference type="EMBL" id="KAA3480840.1"/>
    </source>
</evidence>
<dbReference type="InterPro" id="IPR036875">
    <property type="entry name" value="Znf_CCHC_sf"/>
</dbReference>
<dbReference type="OrthoDB" id="786726at2759"/>
<comment type="caution">
    <text evidence="4">The sequence shown here is derived from an EMBL/GenBank/DDBJ whole genome shotgun (WGS) entry which is preliminary data.</text>
</comment>
<keyword evidence="5" id="KW-1185">Reference proteome</keyword>
<dbReference type="InterPro" id="IPR001878">
    <property type="entry name" value="Znf_CCHC"/>
</dbReference>
<dbReference type="Gene3D" id="2.40.70.10">
    <property type="entry name" value="Acid Proteases"/>
    <property type="match status" value="1"/>
</dbReference>
<dbReference type="SMART" id="SM00343">
    <property type="entry name" value="ZnF_C2HC"/>
    <property type="match status" value="1"/>
</dbReference>
<dbReference type="InterPro" id="IPR021109">
    <property type="entry name" value="Peptidase_aspartic_dom_sf"/>
</dbReference>
<dbReference type="SUPFAM" id="SSF56672">
    <property type="entry name" value="DNA/RNA polymerases"/>
    <property type="match status" value="1"/>
</dbReference>
<evidence type="ECO:0000313" key="5">
    <source>
        <dbReference type="Proteomes" id="UP000325315"/>
    </source>
</evidence>
<keyword evidence="1" id="KW-0479">Metal-binding</keyword>
<evidence type="ECO:0000259" key="3">
    <source>
        <dbReference type="PROSITE" id="PS50158"/>
    </source>
</evidence>
<dbReference type="PANTHER" id="PTHR15503">
    <property type="entry name" value="LDOC1 RELATED"/>
    <property type="match status" value="1"/>
</dbReference>
<dbReference type="InterPro" id="IPR043128">
    <property type="entry name" value="Rev_trsase/Diguanyl_cyclase"/>
</dbReference>
<sequence length="525" mass="60463">MIVTEYEREFVRLSKYAREYVSTEEIMCKQFVDGLNEDIKLLVGILELKEFVVLVDRSFKVEELSKEKRKADSEARDPRKRSMNKTYQSSSKKCRDSYTRPNASIGYSNRDRGKQYSSPKAQTTSVFSVGSVRNYKPKCQRCGRQNPGECRMNDWACFRCGSQDHFIRDCPEVDEKDKFQNAKLSNTVNRGRPLTNTGNVTATWDSTVRFEARAPARAYAIRTREDASSLDVIICTFSLYDTNVIALMDPRSTHSYICVNLPIESTELLIKVSNPLGKYVLVDKVCKNCPLMTRGYCFSTSLILLPFYEFDVILGMDWLTLHDAIVNCRRKTIELKCQNNKILGIKSDESSGLPVVISSMSAQRCVRKGCEAYLVYVLDTKVFESKIESVPIVCKFLDVFPEELPGAENINDFYSSVWNGSNRVERVESSVKRFFTLGCASVVCKEERRINENLRVKDSDVPKTAFKTRYGHYEFLVMPFRLTNASIIFMDLMNRIFRPYLDRFVEVFINDILIYSRDESEHAEH</sequence>
<organism evidence="4 5">
    <name type="scientific">Gossypium australe</name>
    <dbReference type="NCBI Taxonomy" id="47621"/>
    <lineage>
        <taxon>Eukaryota</taxon>
        <taxon>Viridiplantae</taxon>
        <taxon>Streptophyta</taxon>
        <taxon>Embryophyta</taxon>
        <taxon>Tracheophyta</taxon>
        <taxon>Spermatophyta</taxon>
        <taxon>Magnoliopsida</taxon>
        <taxon>eudicotyledons</taxon>
        <taxon>Gunneridae</taxon>
        <taxon>Pentapetalae</taxon>
        <taxon>rosids</taxon>
        <taxon>malvids</taxon>
        <taxon>Malvales</taxon>
        <taxon>Malvaceae</taxon>
        <taxon>Malvoideae</taxon>
        <taxon>Gossypium</taxon>
    </lineage>
</organism>
<proteinExistence type="predicted"/>
<dbReference type="Proteomes" id="UP000325315">
    <property type="component" value="Unassembled WGS sequence"/>
</dbReference>
<feature type="region of interest" description="Disordered" evidence="2">
    <location>
        <begin position="66"/>
        <end position="122"/>
    </location>
</feature>
<dbReference type="AlphaFoldDB" id="A0A5B6WGQ8"/>
<dbReference type="Pfam" id="PF00098">
    <property type="entry name" value="zf-CCHC"/>
    <property type="match status" value="1"/>
</dbReference>
<accession>A0A5B6WGQ8</accession>
<dbReference type="EMBL" id="SMMG02000003">
    <property type="protein sequence ID" value="KAA3480840.1"/>
    <property type="molecule type" value="Genomic_DNA"/>
</dbReference>
<dbReference type="Gene3D" id="4.10.60.10">
    <property type="entry name" value="Zinc finger, CCHC-type"/>
    <property type="match status" value="1"/>
</dbReference>
<dbReference type="CDD" id="cd00303">
    <property type="entry name" value="retropepsin_like"/>
    <property type="match status" value="1"/>
</dbReference>
<dbReference type="CDD" id="cd01647">
    <property type="entry name" value="RT_LTR"/>
    <property type="match status" value="1"/>
</dbReference>
<dbReference type="InterPro" id="IPR032567">
    <property type="entry name" value="RTL1-rel"/>
</dbReference>
<dbReference type="PROSITE" id="PS50158">
    <property type="entry name" value="ZF_CCHC"/>
    <property type="match status" value="1"/>
</dbReference>
<name>A0A5B6WGQ8_9ROSI</name>
<dbReference type="GO" id="GO:0003676">
    <property type="term" value="F:nucleic acid binding"/>
    <property type="evidence" value="ECO:0007669"/>
    <property type="project" value="InterPro"/>
</dbReference>
<gene>
    <name evidence="4" type="ORF">EPI10_021249</name>
</gene>
<evidence type="ECO:0000256" key="1">
    <source>
        <dbReference type="PROSITE-ProRule" id="PRU00047"/>
    </source>
</evidence>
<keyword evidence="1" id="KW-0862">Zinc</keyword>
<protein>
    <submittedName>
        <fullName evidence="4">Gag-Pol polyprotein</fullName>
    </submittedName>
</protein>
<dbReference type="SUPFAM" id="SSF57756">
    <property type="entry name" value="Retrovirus zinc finger-like domains"/>
    <property type="match status" value="1"/>
</dbReference>
<evidence type="ECO:0000256" key="2">
    <source>
        <dbReference type="SAM" id="MobiDB-lite"/>
    </source>
</evidence>
<dbReference type="Gene3D" id="3.30.70.270">
    <property type="match status" value="1"/>
</dbReference>
<dbReference type="Pfam" id="PF08284">
    <property type="entry name" value="RVP_2"/>
    <property type="match status" value="1"/>
</dbReference>